<feature type="region of interest" description="Disordered" evidence="1">
    <location>
        <begin position="1"/>
        <end position="206"/>
    </location>
</feature>
<dbReference type="AlphaFoldDB" id="A0AAV1CTS4"/>
<evidence type="ECO:0000259" key="2">
    <source>
        <dbReference type="Pfam" id="PF18592"/>
    </source>
</evidence>
<proteinExistence type="predicted"/>
<sequence length="206" mass="21562">MATATATTTKLENPKKTLPEPQSSDAATPTIQPAGGNPVTANESSSKPSSTVPAPQDGGDKNSGDTEGSGGGPVTDTEKKIRRAERFGVAVQLSEQEKRNSRAERFGTASGSSGSEALKKSEELKRKARAERFGISQSTSSEEDAKKKARLARFAPASKPDAVEEDKRKARALRFSQSGSVTKDKQNGKENIESKAAEPAQAGGGT</sequence>
<dbReference type="PANTHER" id="PTHR47701:SF2">
    <property type="entry name" value="PROTEIN MODIFIER OF SNC1 11"/>
    <property type="match status" value="1"/>
</dbReference>
<dbReference type="GO" id="GO:0005634">
    <property type="term" value="C:nucleus"/>
    <property type="evidence" value="ECO:0007669"/>
    <property type="project" value="TreeGrafter"/>
</dbReference>
<accession>A0AAV1CTS4</accession>
<feature type="compositionally biased region" description="Basic and acidic residues" evidence="1">
    <location>
        <begin position="182"/>
        <end position="196"/>
    </location>
</feature>
<feature type="domain" description="THO1-MOS11 C-terminal" evidence="2">
    <location>
        <begin position="76"/>
        <end position="107"/>
    </location>
</feature>
<gene>
    <name evidence="3" type="ORF">OLC1_LOCUS8415</name>
</gene>
<dbReference type="GO" id="GO:0016973">
    <property type="term" value="P:poly(A)+ mRNA export from nucleus"/>
    <property type="evidence" value="ECO:0007669"/>
    <property type="project" value="InterPro"/>
</dbReference>
<keyword evidence="4" id="KW-1185">Reference proteome</keyword>
<evidence type="ECO:0000313" key="4">
    <source>
        <dbReference type="Proteomes" id="UP001161247"/>
    </source>
</evidence>
<feature type="compositionally biased region" description="Basic and acidic residues" evidence="1">
    <location>
        <begin position="95"/>
        <end position="105"/>
    </location>
</feature>
<dbReference type="InterPro" id="IPR040746">
    <property type="entry name" value="THO1_MOS11_C"/>
</dbReference>
<organism evidence="3 4">
    <name type="scientific">Oldenlandia corymbosa var. corymbosa</name>
    <dbReference type="NCBI Taxonomy" id="529605"/>
    <lineage>
        <taxon>Eukaryota</taxon>
        <taxon>Viridiplantae</taxon>
        <taxon>Streptophyta</taxon>
        <taxon>Embryophyta</taxon>
        <taxon>Tracheophyta</taxon>
        <taxon>Spermatophyta</taxon>
        <taxon>Magnoliopsida</taxon>
        <taxon>eudicotyledons</taxon>
        <taxon>Gunneridae</taxon>
        <taxon>Pentapetalae</taxon>
        <taxon>asterids</taxon>
        <taxon>lamiids</taxon>
        <taxon>Gentianales</taxon>
        <taxon>Rubiaceae</taxon>
        <taxon>Rubioideae</taxon>
        <taxon>Spermacoceae</taxon>
        <taxon>Hedyotis-Oldenlandia complex</taxon>
        <taxon>Oldenlandia</taxon>
    </lineage>
</organism>
<feature type="compositionally biased region" description="Polar residues" evidence="1">
    <location>
        <begin position="1"/>
        <end position="11"/>
    </location>
</feature>
<name>A0AAV1CTS4_OLDCO</name>
<dbReference type="Proteomes" id="UP001161247">
    <property type="component" value="Chromosome 3"/>
</dbReference>
<dbReference type="EMBL" id="OX459120">
    <property type="protein sequence ID" value="CAI9098109.1"/>
    <property type="molecule type" value="Genomic_DNA"/>
</dbReference>
<feature type="compositionally biased region" description="Polar residues" evidence="1">
    <location>
        <begin position="39"/>
        <end position="53"/>
    </location>
</feature>
<dbReference type="InterPro" id="IPR044209">
    <property type="entry name" value="MOS11"/>
</dbReference>
<feature type="compositionally biased region" description="Polar residues" evidence="1">
    <location>
        <begin position="20"/>
        <end position="31"/>
    </location>
</feature>
<evidence type="ECO:0000313" key="3">
    <source>
        <dbReference type="EMBL" id="CAI9098109.1"/>
    </source>
</evidence>
<protein>
    <submittedName>
        <fullName evidence="3">OLC1v1034693C1</fullName>
    </submittedName>
</protein>
<reference evidence="3" key="1">
    <citation type="submission" date="2023-03" db="EMBL/GenBank/DDBJ databases">
        <authorList>
            <person name="Julca I."/>
        </authorList>
    </citation>
    <scope>NUCLEOTIDE SEQUENCE</scope>
</reference>
<dbReference type="Pfam" id="PF18592">
    <property type="entry name" value="Tho1_MOS11_C"/>
    <property type="match status" value="1"/>
</dbReference>
<dbReference type="PANTHER" id="PTHR47701">
    <property type="entry name" value="PROTEIN MODIFIER OF SNC1 11"/>
    <property type="match status" value="1"/>
</dbReference>
<evidence type="ECO:0000256" key="1">
    <source>
        <dbReference type="SAM" id="MobiDB-lite"/>
    </source>
</evidence>